<protein>
    <recommendedName>
        <fullName evidence="3">DUF4177 domain-containing protein</fullName>
    </recommendedName>
</protein>
<organism evidence="1 2">
    <name type="scientific">Plantactinospora endophytica</name>
    <dbReference type="NCBI Taxonomy" id="673535"/>
    <lineage>
        <taxon>Bacteria</taxon>
        <taxon>Bacillati</taxon>
        <taxon>Actinomycetota</taxon>
        <taxon>Actinomycetes</taxon>
        <taxon>Micromonosporales</taxon>
        <taxon>Micromonosporaceae</taxon>
        <taxon>Plantactinospora</taxon>
    </lineage>
</organism>
<evidence type="ECO:0000313" key="1">
    <source>
        <dbReference type="EMBL" id="GIG93155.1"/>
    </source>
</evidence>
<proteinExistence type="predicted"/>
<keyword evidence="2" id="KW-1185">Reference proteome</keyword>
<evidence type="ECO:0000313" key="2">
    <source>
        <dbReference type="Proteomes" id="UP000646749"/>
    </source>
</evidence>
<comment type="caution">
    <text evidence="1">The sequence shown here is derived from an EMBL/GenBank/DDBJ whole genome shotgun (WGS) entry which is preliminary data.</text>
</comment>
<accession>A0ABQ4EES5</accession>
<evidence type="ECO:0008006" key="3">
    <source>
        <dbReference type="Google" id="ProtNLM"/>
    </source>
</evidence>
<dbReference type="EMBL" id="BONW01000052">
    <property type="protein sequence ID" value="GIG93155.1"/>
    <property type="molecule type" value="Genomic_DNA"/>
</dbReference>
<reference evidence="1 2" key="1">
    <citation type="submission" date="2021-01" db="EMBL/GenBank/DDBJ databases">
        <title>Whole genome shotgun sequence of Plantactinospora endophytica NBRC 110450.</title>
        <authorList>
            <person name="Komaki H."/>
            <person name="Tamura T."/>
        </authorList>
    </citation>
    <scope>NUCLEOTIDE SEQUENCE [LARGE SCALE GENOMIC DNA]</scope>
    <source>
        <strain evidence="1 2">NBRC 110450</strain>
    </source>
</reference>
<gene>
    <name evidence="1" type="ORF">Pen02_80910</name>
</gene>
<dbReference type="RefSeq" id="WP_203871455.1">
    <property type="nucleotide sequence ID" value="NZ_BONW01000052.1"/>
</dbReference>
<name>A0ABQ4EES5_9ACTN</name>
<dbReference type="Proteomes" id="UP000646749">
    <property type="component" value="Unassembled WGS sequence"/>
</dbReference>
<sequence>MEKWEYGELHFVRLTSYEPRPNSPSRQTELIAVYLGGNRVTWSQWDRSLVDVQNELGAEGWQVSAVPAKSDAHQWIKEKADEQPVLKDEKWTASLDVVYPMRRRTIVADPA</sequence>